<dbReference type="PANTHER" id="PTHR11413:SF103">
    <property type="entry name" value="CYSTEINE PROTEINASE INHIBITOR 12"/>
    <property type="match status" value="1"/>
</dbReference>
<dbReference type="InterPro" id="IPR001128">
    <property type="entry name" value="Cyt_P450"/>
</dbReference>
<reference evidence="8 9" key="1">
    <citation type="submission" date="2019-09" db="EMBL/GenBank/DDBJ databases">
        <authorList>
            <person name="Ou C."/>
        </authorList>
    </citation>
    <scope>NUCLEOTIDE SEQUENCE [LARGE SCALE GENOMIC DNA]</scope>
    <source>
        <strain evidence="8">S2</strain>
        <tissue evidence="8">Leaf</tissue>
    </source>
</reference>
<dbReference type="GO" id="GO:0006972">
    <property type="term" value="P:hyperosmotic response"/>
    <property type="evidence" value="ECO:0007669"/>
    <property type="project" value="UniProtKB-ARBA"/>
</dbReference>
<dbReference type="EMBL" id="SMOL01000157">
    <property type="protein sequence ID" value="KAB2627318.1"/>
    <property type="molecule type" value="Genomic_DNA"/>
</dbReference>
<dbReference type="CDD" id="cd00302">
    <property type="entry name" value="cytochrome_P450"/>
    <property type="match status" value="1"/>
</dbReference>
<dbReference type="InterPro" id="IPR018073">
    <property type="entry name" value="Prot_inh_cystat_CS"/>
</dbReference>
<proteinExistence type="inferred from homology"/>
<evidence type="ECO:0000313" key="8">
    <source>
        <dbReference type="EMBL" id="KAB2627318.1"/>
    </source>
</evidence>
<feature type="binding site" description="axial binding residue" evidence="4">
    <location>
        <position position="526"/>
    </location>
    <ligand>
        <name>heme</name>
        <dbReference type="ChEBI" id="CHEBI:30413"/>
    </ligand>
    <ligandPart>
        <name>Fe</name>
        <dbReference type="ChEBI" id="CHEBI:18248"/>
    </ligandPart>
</feature>
<reference evidence="8 9" key="3">
    <citation type="submission" date="2019-11" db="EMBL/GenBank/DDBJ databases">
        <title>A de novo genome assembly of a pear dwarfing rootstock.</title>
        <authorList>
            <person name="Wang F."/>
            <person name="Wang J."/>
            <person name="Li S."/>
            <person name="Zhang Y."/>
            <person name="Fang M."/>
            <person name="Ma L."/>
            <person name="Zhao Y."/>
            <person name="Jiang S."/>
        </authorList>
    </citation>
    <scope>NUCLEOTIDE SEQUENCE [LARGE SCALE GENOMIC DNA]</scope>
    <source>
        <strain evidence="8">S2</strain>
        <tissue evidence="8">Leaf</tissue>
    </source>
</reference>
<dbReference type="InterPro" id="IPR002401">
    <property type="entry name" value="Cyt_P450_E_grp-I"/>
</dbReference>
<dbReference type="GO" id="GO:0004869">
    <property type="term" value="F:cysteine-type endopeptidase inhibitor activity"/>
    <property type="evidence" value="ECO:0007669"/>
    <property type="project" value="UniProtKB-KW"/>
</dbReference>
<dbReference type="PRINTS" id="PR00463">
    <property type="entry name" value="EP450I"/>
</dbReference>
<dbReference type="GO" id="GO:0020037">
    <property type="term" value="F:heme binding"/>
    <property type="evidence" value="ECO:0007669"/>
    <property type="project" value="InterPro"/>
</dbReference>
<dbReference type="GO" id="GO:0009414">
    <property type="term" value="P:response to water deprivation"/>
    <property type="evidence" value="ECO:0007669"/>
    <property type="project" value="UniProtKB-ARBA"/>
</dbReference>
<evidence type="ECO:0000256" key="4">
    <source>
        <dbReference type="PIRSR" id="PIRSR602401-1"/>
    </source>
</evidence>
<evidence type="ECO:0000259" key="7">
    <source>
        <dbReference type="SMART" id="SM00043"/>
    </source>
</evidence>
<accession>A0A5N5HI60</accession>
<protein>
    <recommendedName>
        <fullName evidence="5">Cysteine proteinase inhibitor</fullName>
    </recommendedName>
</protein>
<dbReference type="SMART" id="SM00043">
    <property type="entry name" value="CY"/>
    <property type="match status" value="1"/>
</dbReference>
<dbReference type="InterPro" id="IPR027214">
    <property type="entry name" value="Cystatin"/>
</dbReference>
<dbReference type="InterPro" id="IPR046350">
    <property type="entry name" value="Cystatin_sf"/>
</dbReference>
<organism evidence="8 9">
    <name type="scientific">Pyrus ussuriensis x Pyrus communis</name>
    <dbReference type="NCBI Taxonomy" id="2448454"/>
    <lineage>
        <taxon>Eukaryota</taxon>
        <taxon>Viridiplantae</taxon>
        <taxon>Streptophyta</taxon>
        <taxon>Embryophyta</taxon>
        <taxon>Tracheophyta</taxon>
        <taxon>Spermatophyta</taxon>
        <taxon>Magnoliopsida</taxon>
        <taxon>eudicotyledons</taxon>
        <taxon>Gunneridae</taxon>
        <taxon>Pentapetalae</taxon>
        <taxon>rosids</taxon>
        <taxon>fabids</taxon>
        <taxon>Rosales</taxon>
        <taxon>Rosaceae</taxon>
        <taxon>Amygdaloideae</taxon>
        <taxon>Maleae</taxon>
        <taxon>Pyrus</taxon>
    </lineage>
</organism>
<keyword evidence="2 5" id="KW-0646">Protease inhibitor</keyword>
<feature type="domain" description="Cystatin" evidence="7">
    <location>
        <begin position="619"/>
        <end position="709"/>
    </location>
</feature>
<dbReference type="InterPro" id="IPR017972">
    <property type="entry name" value="Cyt_P450_CS"/>
</dbReference>
<dbReference type="Pfam" id="PF00067">
    <property type="entry name" value="p450"/>
    <property type="match status" value="1"/>
</dbReference>
<dbReference type="CDD" id="cd00042">
    <property type="entry name" value="CY"/>
    <property type="match status" value="1"/>
</dbReference>
<reference evidence="9" key="2">
    <citation type="submission" date="2019-10" db="EMBL/GenBank/DDBJ databases">
        <title>A de novo genome assembly of a pear dwarfing rootstock.</title>
        <authorList>
            <person name="Wang F."/>
            <person name="Wang J."/>
            <person name="Li S."/>
            <person name="Zhang Y."/>
            <person name="Fang M."/>
            <person name="Ma L."/>
            <person name="Zhao Y."/>
            <person name="Jiang S."/>
        </authorList>
    </citation>
    <scope>NUCLEOTIDE SEQUENCE [LARGE SCALE GENOMIC DNA]</scope>
</reference>
<evidence type="ECO:0000256" key="1">
    <source>
        <dbReference type="ARBA" id="ARBA00007233"/>
    </source>
</evidence>
<keyword evidence="6" id="KW-0472">Membrane</keyword>
<evidence type="ECO:0000256" key="3">
    <source>
        <dbReference type="ARBA" id="ARBA00022704"/>
    </source>
</evidence>
<dbReference type="PANTHER" id="PTHR11413">
    <property type="entry name" value="CYSTATIN FAMILY MEMBER"/>
    <property type="match status" value="1"/>
</dbReference>
<keyword evidence="4" id="KW-0349">Heme</keyword>
<name>A0A5N5HI60_9ROSA</name>
<dbReference type="Proteomes" id="UP000327157">
    <property type="component" value="Chromosome 2"/>
</dbReference>
<evidence type="ECO:0000313" key="9">
    <source>
        <dbReference type="Proteomes" id="UP000327157"/>
    </source>
</evidence>
<dbReference type="PROSITE" id="PS00086">
    <property type="entry name" value="CYTOCHROME_P450"/>
    <property type="match status" value="1"/>
</dbReference>
<keyword evidence="6" id="KW-1133">Transmembrane helix</keyword>
<dbReference type="AlphaFoldDB" id="A0A5N5HI60"/>
<dbReference type="SUPFAM" id="SSF48264">
    <property type="entry name" value="Cytochrome P450"/>
    <property type="match status" value="1"/>
</dbReference>
<evidence type="ECO:0000256" key="2">
    <source>
        <dbReference type="ARBA" id="ARBA00022690"/>
    </source>
</evidence>
<dbReference type="InterPro" id="IPR000010">
    <property type="entry name" value="Cystatin_dom"/>
</dbReference>
<dbReference type="Pfam" id="PF16845">
    <property type="entry name" value="SQAPI"/>
    <property type="match status" value="1"/>
</dbReference>
<dbReference type="PROSITE" id="PS00287">
    <property type="entry name" value="CYSTATIN"/>
    <property type="match status" value="1"/>
</dbReference>
<evidence type="ECO:0000256" key="5">
    <source>
        <dbReference type="RuleBase" id="RU362130"/>
    </source>
</evidence>
<dbReference type="Gene3D" id="3.10.450.10">
    <property type="match status" value="2"/>
</dbReference>
<comment type="caution">
    <text evidence="8">The sequence shown here is derived from an EMBL/GenBank/DDBJ whole genome shotgun (WGS) entry which is preliminary data.</text>
</comment>
<dbReference type="PRINTS" id="PR00385">
    <property type="entry name" value="P450"/>
</dbReference>
<keyword evidence="4" id="KW-0479">Metal-binding</keyword>
<comment type="similarity">
    <text evidence="1 5">Belongs to the cystatin family. Phytocystatin subfamily.</text>
</comment>
<dbReference type="GO" id="GO:0009409">
    <property type="term" value="P:response to cold"/>
    <property type="evidence" value="ECO:0007669"/>
    <property type="project" value="UniProtKB-ARBA"/>
</dbReference>
<sequence>MTSTSSSSSCGSNILFTLLFHFSRSGACDSDESCCRVLLRDLAAREFNAFLWVSLIAVTALLLARVFKLLCLWVKARSIPGPPCPSFYGHHKLLSRENFTDVLSGLHKKYGSVVKLWLGPTELLVSIKDPILIKEMLLKAADKLPLTGRAFHLAFGKSSLFASSFEMVQKGREALFTELSGKILESENVIRRKAVDSILERIQTFVAKASVDSKMVSQHMAFTMLGATLFGDAFLAWSNATIYEELLMKIAKDARLWASYNVTPVWKRGFWKYQSLCTKLKCLTQDIIRQCKINCMLFGQDHSHRIETENWGKEFASDGPSCSEVVIVNDLIFQELNGHLNPREEEPCRNLMGIMFHGCLTTAGLINNILVSLVTHPKIQDKIYSEITMARNSSMEEGQLDIHKLVLLLATVYESARLVPPGSLIQRCSLKHDLNLKGGATIPAGAGVVVPVQLVQMNDYNWGSDAGEFNPYRFLARSREGSDILLNKSFSGPAEKIVHTGESSFVLNDPDKNPAFLSFGSGMRACIGQKFVIEGVATLFASLLEHYEIKLHQEAEEKPKPSNFAFQLLSSSQIVFMKSESYLSLLIASFFLLLPAFSSTAEESSTRIGCGHTSHRNMATPGGVHESHGAQNSAEVEDLARFAVQEHNKKENALLEFVRVVKAKEQVVAGTLHHLTIEAIEAGKKKLYQAKVWVKPWMGFKEVQEFKHADEEETPSVTSSDLGVQDAANHAVKSLQQKSNSLLPYELQEVVHAQAEVAEEHAKFNMLLKVKRGSKEEKFKAEVHKNVEGTFSLNQMEADHS</sequence>
<keyword evidence="9" id="KW-1185">Reference proteome</keyword>
<dbReference type="GO" id="GO:0004497">
    <property type="term" value="F:monooxygenase activity"/>
    <property type="evidence" value="ECO:0007669"/>
    <property type="project" value="InterPro"/>
</dbReference>
<dbReference type="SUPFAM" id="SSF54403">
    <property type="entry name" value="Cystatin/monellin"/>
    <property type="match status" value="2"/>
</dbReference>
<keyword evidence="4" id="KW-0408">Iron</keyword>
<comment type="cofactor">
    <cofactor evidence="4">
        <name>heme</name>
        <dbReference type="ChEBI" id="CHEBI:30413"/>
    </cofactor>
</comment>
<dbReference type="FunFam" id="3.10.450.10:FF:000011">
    <property type="entry name" value="Cysteine proteinase inhibitor"/>
    <property type="match status" value="1"/>
</dbReference>
<dbReference type="GO" id="GO:0016705">
    <property type="term" value="F:oxidoreductase activity, acting on paired donors, with incorporation or reduction of molecular oxygen"/>
    <property type="evidence" value="ECO:0007669"/>
    <property type="project" value="InterPro"/>
</dbReference>
<feature type="transmembrane region" description="Helical" evidence="6">
    <location>
        <begin position="49"/>
        <end position="67"/>
    </location>
</feature>
<keyword evidence="3 5" id="KW-0789">Thiol protease inhibitor</keyword>
<evidence type="ECO:0000256" key="6">
    <source>
        <dbReference type="SAM" id="Phobius"/>
    </source>
</evidence>
<dbReference type="Gene3D" id="1.10.630.10">
    <property type="entry name" value="Cytochrome P450"/>
    <property type="match status" value="1"/>
</dbReference>
<keyword evidence="6" id="KW-0812">Transmembrane</keyword>
<gene>
    <name evidence="8" type="ORF">D8674_020936</name>
</gene>
<dbReference type="InterPro" id="IPR036396">
    <property type="entry name" value="Cyt_P450_sf"/>
</dbReference>
<dbReference type="GO" id="GO:0005506">
    <property type="term" value="F:iron ion binding"/>
    <property type="evidence" value="ECO:0007669"/>
    <property type="project" value="InterPro"/>
</dbReference>
<dbReference type="OrthoDB" id="1470350at2759"/>